<gene>
    <name evidence="5" type="ORF">IJ22_21340</name>
</gene>
<accession>A0A0U2UH72</accession>
<dbReference type="InterPro" id="IPR029058">
    <property type="entry name" value="AB_hydrolase_fold"/>
</dbReference>
<reference evidence="5 6" key="2">
    <citation type="journal article" date="2016" name="Genome Announc.">
        <title>Complete Genome Sequences of Two Interactive Moderate Thermophiles, Paenibacillus napthalenovorans 32O-Y and Paenibacillus sp. 32O-W.</title>
        <authorList>
            <person name="Butler R.R.III."/>
            <person name="Wang J."/>
            <person name="Stark B.C."/>
            <person name="Pombert J.F."/>
        </authorList>
    </citation>
    <scope>NUCLEOTIDE SEQUENCE [LARGE SCALE GENOMIC DNA]</scope>
    <source>
        <strain evidence="5 6">32O-Y</strain>
    </source>
</reference>
<protein>
    <submittedName>
        <fullName evidence="5">Esterase/lipase</fullName>
    </submittedName>
</protein>
<evidence type="ECO:0000256" key="2">
    <source>
        <dbReference type="PIRSR" id="PIRSR017388-1"/>
    </source>
</evidence>
<dbReference type="RefSeq" id="WP_082660765.1">
    <property type="nucleotide sequence ID" value="NZ_CP013652.1"/>
</dbReference>
<feature type="active site" description="Nucleophile" evidence="2">
    <location>
        <position position="102"/>
    </location>
</feature>
<dbReference type="OrthoDB" id="9786110at2"/>
<keyword evidence="1" id="KW-0378">Hydrolase</keyword>
<dbReference type="InterPro" id="IPR012354">
    <property type="entry name" value="Esterase_lipase"/>
</dbReference>
<name>A0A0U2UH72_9BACL</name>
<dbReference type="EMBL" id="CP013652">
    <property type="protein sequence ID" value="ALS22508.1"/>
    <property type="molecule type" value="Genomic_DNA"/>
</dbReference>
<dbReference type="InterPro" id="IPR000073">
    <property type="entry name" value="AB_hydrolase_1"/>
</dbReference>
<reference evidence="6" key="1">
    <citation type="submission" date="2015-12" db="EMBL/GenBank/DDBJ databases">
        <title>Complete genome sequences of two moderately thermophilic Paenibacillus species.</title>
        <authorList>
            <person name="Butler R.III."/>
            <person name="Wang J."/>
            <person name="Stark B.C."/>
            <person name="Pombert J.-F."/>
        </authorList>
    </citation>
    <scope>NUCLEOTIDE SEQUENCE [LARGE SCALE GENOMIC DNA]</scope>
    <source>
        <strain evidence="6">32O-Y</strain>
    </source>
</reference>
<feature type="binding site" evidence="3">
    <location>
        <position position="34"/>
    </location>
    <ligand>
        <name>substrate</name>
    </ligand>
</feature>
<dbReference type="PIRSF" id="PIRSF017388">
    <property type="entry name" value="Esterase_lipase"/>
    <property type="match status" value="1"/>
</dbReference>
<organism evidence="5 6">
    <name type="scientific">Paenibacillus naphthalenovorans</name>
    <dbReference type="NCBI Taxonomy" id="162209"/>
    <lineage>
        <taxon>Bacteria</taxon>
        <taxon>Bacillati</taxon>
        <taxon>Bacillota</taxon>
        <taxon>Bacilli</taxon>
        <taxon>Bacillales</taxon>
        <taxon>Paenibacillaceae</taxon>
        <taxon>Paenibacillus</taxon>
    </lineage>
</organism>
<evidence type="ECO:0000313" key="5">
    <source>
        <dbReference type="EMBL" id="ALS22508.1"/>
    </source>
</evidence>
<dbReference type="GO" id="GO:0016020">
    <property type="term" value="C:membrane"/>
    <property type="evidence" value="ECO:0007669"/>
    <property type="project" value="TreeGrafter"/>
</dbReference>
<dbReference type="InterPro" id="IPR050266">
    <property type="entry name" value="AB_hydrolase_sf"/>
</dbReference>
<feature type="active site" description="Charge relay system" evidence="2">
    <location>
        <position position="192"/>
    </location>
</feature>
<evidence type="ECO:0000259" key="4">
    <source>
        <dbReference type="Pfam" id="PF12697"/>
    </source>
</evidence>
<proteinExistence type="predicted"/>
<dbReference type="SUPFAM" id="SSF53474">
    <property type="entry name" value="alpha/beta-Hydrolases"/>
    <property type="match status" value="1"/>
</dbReference>
<dbReference type="PANTHER" id="PTHR43798:SF31">
    <property type="entry name" value="AB HYDROLASE SUPERFAMILY PROTEIN YCLE"/>
    <property type="match status" value="1"/>
</dbReference>
<dbReference type="Proteomes" id="UP000061660">
    <property type="component" value="Chromosome"/>
</dbReference>
<keyword evidence="6" id="KW-1185">Reference proteome</keyword>
<feature type="active site" description="Charge relay system" evidence="2">
    <location>
        <position position="221"/>
    </location>
</feature>
<dbReference type="PANTHER" id="PTHR43798">
    <property type="entry name" value="MONOACYLGLYCEROL LIPASE"/>
    <property type="match status" value="1"/>
</dbReference>
<dbReference type="STRING" id="162209.IJ22_21340"/>
<evidence type="ECO:0000256" key="3">
    <source>
        <dbReference type="PIRSR" id="PIRSR017388-2"/>
    </source>
</evidence>
<dbReference type="Pfam" id="PF12697">
    <property type="entry name" value="Abhydrolase_6"/>
    <property type="match status" value="1"/>
</dbReference>
<evidence type="ECO:0000313" key="6">
    <source>
        <dbReference type="Proteomes" id="UP000061660"/>
    </source>
</evidence>
<dbReference type="KEGG" id="pnp:IJ22_21340"/>
<sequence length="241" mass="27237">MTLHISGCPEPDASASAPGTPSLDGRCCLLLHGFTGGPYEVMPLAEHLREQGFHCHVPTLPGHDQGLKGLGDVTWRDWLRAAAREADRLARQFGEIEVVGFSMGGLLSAYLANRFPVRRLVLLNAAAIYFSPYLFIRDLAGRLRCRDLEPMYRIKHTPLPAALQFTKLARYTKLRELPRITVPTLIAQGKRDPIVHPRSAEYIYRKLKGERELIYFPHSRHLICMEPEAPQLFAAVERFLK</sequence>
<dbReference type="AlphaFoldDB" id="A0A0U2UH72"/>
<feature type="binding site" evidence="3">
    <location>
        <position position="103"/>
    </location>
    <ligand>
        <name>substrate</name>
    </ligand>
</feature>
<evidence type="ECO:0000256" key="1">
    <source>
        <dbReference type="ARBA" id="ARBA00022801"/>
    </source>
</evidence>
<dbReference type="Gene3D" id="3.40.50.1820">
    <property type="entry name" value="alpha/beta hydrolase"/>
    <property type="match status" value="1"/>
</dbReference>
<feature type="domain" description="AB hydrolase-1" evidence="4">
    <location>
        <begin position="29"/>
        <end position="235"/>
    </location>
</feature>
<dbReference type="GO" id="GO:0052689">
    <property type="term" value="F:carboxylic ester hydrolase activity"/>
    <property type="evidence" value="ECO:0007669"/>
    <property type="project" value="InterPro"/>
</dbReference>
<dbReference type="PATRIC" id="fig|162209.4.peg.2268"/>